<evidence type="ECO:0000256" key="2">
    <source>
        <dbReference type="ARBA" id="ARBA00008520"/>
    </source>
</evidence>
<dbReference type="InterPro" id="IPR006059">
    <property type="entry name" value="SBP"/>
</dbReference>
<comment type="similarity">
    <text evidence="2">Belongs to the bacterial solute-binding protein 1 family.</text>
</comment>
<name>F5YNU1_TREPZ</name>
<dbReference type="KEGG" id="tpi:TREPR_1601"/>
<dbReference type="HOGENOM" id="CLU_031285_12_0_12"/>
<feature type="chain" id="PRO_5003329988" evidence="3">
    <location>
        <begin position="23"/>
        <end position="449"/>
    </location>
</feature>
<comment type="subcellular location">
    <subcellularLocation>
        <location evidence="1">Periplasm</location>
    </subcellularLocation>
</comment>
<gene>
    <name evidence="4" type="ordered locus">TREPR_1601</name>
</gene>
<evidence type="ECO:0000256" key="1">
    <source>
        <dbReference type="ARBA" id="ARBA00004418"/>
    </source>
</evidence>
<dbReference type="Pfam" id="PF13416">
    <property type="entry name" value="SBP_bac_8"/>
    <property type="match status" value="1"/>
</dbReference>
<reference evidence="5" key="1">
    <citation type="submission" date="2009-12" db="EMBL/GenBank/DDBJ databases">
        <title>Complete sequence of Treponema primitia strain ZAS-2.</title>
        <authorList>
            <person name="Tetu S.G."/>
            <person name="Matson E."/>
            <person name="Ren Q."/>
            <person name="Seshadri R."/>
            <person name="Elbourne L."/>
            <person name="Hassan K.A."/>
            <person name="Durkin A."/>
            <person name="Radune D."/>
            <person name="Mohamoud Y."/>
            <person name="Shay R."/>
            <person name="Jin S."/>
            <person name="Zhang X."/>
            <person name="Lucey K."/>
            <person name="Ballor N.R."/>
            <person name="Ottesen E."/>
            <person name="Rosenthal R."/>
            <person name="Allen A."/>
            <person name="Leadbetter J.R."/>
            <person name="Paulsen I.T."/>
        </authorList>
    </citation>
    <scope>NUCLEOTIDE SEQUENCE [LARGE SCALE GENOMIC DNA]</scope>
    <source>
        <strain evidence="5">ATCC BAA-887 / DSM 12427 / ZAS-2</strain>
    </source>
</reference>
<protein>
    <submittedName>
        <fullName evidence="4">Putative bacterial extracellular solute-binding protein</fullName>
    </submittedName>
</protein>
<dbReference type="AlphaFoldDB" id="F5YNU1"/>
<dbReference type="RefSeq" id="WP_015708520.1">
    <property type="nucleotide sequence ID" value="NC_015578.1"/>
</dbReference>
<dbReference type="STRING" id="545694.TREPR_1601"/>
<keyword evidence="3" id="KW-0732">Signal</keyword>
<evidence type="ECO:0000256" key="3">
    <source>
        <dbReference type="SAM" id="SignalP"/>
    </source>
</evidence>
<reference evidence="4 5" key="2">
    <citation type="journal article" date="2011" name="ISME J.">
        <title>RNA-seq reveals cooperative metabolic interactions between two termite-gut spirochete species in co-culture.</title>
        <authorList>
            <person name="Rosenthal A.Z."/>
            <person name="Matson E.G."/>
            <person name="Eldar A."/>
            <person name="Leadbetter J.R."/>
        </authorList>
    </citation>
    <scope>NUCLEOTIDE SEQUENCE [LARGE SCALE GENOMIC DNA]</scope>
    <source>
        <strain evidence="5">ATCC BAA-887 / DSM 12427 / ZAS-2</strain>
    </source>
</reference>
<keyword evidence="5" id="KW-1185">Reference proteome</keyword>
<evidence type="ECO:0000313" key="5">
    <source>
        <dbReference type="Proteomes" id="UP000009223"/>
    </source>
</evidence>
<proteinExistence type="inferred from homology"/>
<sequence length="449" mass="48499">MKNLKRFLLISFASVLVILCVACTGKKDSQNGGQVELRVLNYYDMTAASAADEIPTVWEAFEKANPDIKLIREDLFNEPFHNKVEAYAAAGQLPDVVYAWPSGRSSTLHTQHLLKDLAPLIQRDGLASIYVPASLDPTAQGAGYIGILPRAITSSHTFYVNNEVLKDAGLSPAKTYAELKAQVPVLRAKGYDTVLIAQQDTWVMQSCFFSLVAGRFGGEGWEKKILSGQAKFTDSDFVSALEFIKTMYDDGVLTKATLTTDYGSVIGQFSTNKGAYLIDGDWRIAAFITDKSTGQALISPARQNSIDITVFPDISGAKLNKSTSTILGTGWGMNANIPAGSAKEDAAWRLIKWLSGKEVQSWLLETGGTVTPTRTDIDTGSLALEPMQKGGGALGTQYTTGTVVIDGAFHSDVYTPINDGLQQIGAGTRTPRQVAEAAQRAFDTWKASQ</sequence>
<evidence type="ECO:0000313" key="4">
    <source>
        <dbReference type="EMBL" id="AEF86427.1"/>
    </source>
</evidence>
<accession>F5YNU1</accession>
<organism evidence="4 5">
    <name type="scientific">Treponema primitia (strain ATCC BAA-887 / DSM 12427 / ZAS-2)</name>
    <dbReference type="NCBI Taxonomy" id="545694"/>
    <lineage>
        <taxon>Bacteria</taxon>
        <taxon>Pseudomonadati</taxon>
        <taxon>Spirochaetota</taxon>
        <taxon>Spirochaetia</taxon>
        <taxon>Spirochaetales</taxon>
        <taxon>Treponemataceae</taxon>
        <taxon>Treponema</taxon>
    </lineage>
</organism>
<dbReference type="EMBL" id="CP001843">
    <property type="protein sequence ID" value="AEF86427.1"/>
    <property type="molecule type" value="Genomic_DNA"/>
</dbReference>
<dbReference type="InterPro" id="IPR050490">
    <property type="entry name" value="Bact_solute-bd_prot1"/>
</dbReference>
<feature type="signal peptide" evidence="3">
    <location>
        <begin position="1"/>
        <end position="22"/>
    </location>
</feature>
<dbReference type="Proteomes" id="UP000009223">
    <property type="component" value="Chromosome"/>
</dbReference>
<dbReference type="GO" id="GO:0042597">
    <property type="term" value="C:periplasmic space"/>
    <property type="evidence" value="ECO:0007669"/>
    <property type="project" value="UniProtKB-SubCell"/>
</dbReference>
<dbReference type="SUPFAM" id="SSF53850">
    <property type="entry name" value="Periplasmic binding protein-like II"/>
    <property type="match status" value="1"/>
</dbReference>
<dbReference type="Gene3D" id="3.40.190.10">
    <property type="entry name" value="Periplasmic binding protein-like II"/>
    <property type="match status" value="2"/>
</dbReference>
<dbReference type="eggNOG" id="COG1653">
    <property type="taxonomic scope" value="Bacteria"/>
</dbReference>
<dbReference type="PANTHER" id="PTHR43649:SF12">
    <property type="entry name" value="DIACETYLCHITOBIOSE BINDING PROTEIN DASA"/>
    <property type="match status" value="1"/>
</dbReference>
<dbReference type="PANTHER" id="PTHR43649">
    <property type="entry name" value="ARABINOSE-BINDING PROTEIN-RELATED"/>
    <property type="match status" value="1"/>
</dbReference>